<gene>
    <name evidence="1" type="ORF">Fcan01_11159</name>
</gene>
<dbReference type="AlphaFoldDB" id="A0A226ED35"/>
<evidence type="ECO:0000313" key="1">
    <source>
        <dbReference type="EMBL" id="OXA55044.1"/>
    </source>
</evidence>
<protein>
    <submittedName>
        <fullName evidence="1">Uncharacterized protein</fullName>
    </submittedName>
</protein>
<organism evidence="1 2">
    <name type="scientific">Folsomia candida</name>
    <name type="common">Springtail</name>
    <dbReference type="NCBI Taxonomy" id="158441"/>
    <lineage>
        <taxon>Eukaryota</taxon>
        <taxon>Metazoa</taxon>
        <taxon>Ecdysozoa</taxon>
        <taxon>Arthropoda</taxon>
        <taxon>Hexapoda</taxon>
        <taxon>Collembola</taxon>
        <taxon>Entomobryomorpha</taxon>
        <taxon>Isotomoidea</taxon>
        <taxon>Isotomidae</taxon>
        <taxon>Proisotominae</taxon>
        <taxon>Folsomia</taxon>
    </lineage>
</organism>
<evidence type="ECO:0000313" key="2">
    <source>
        <dbReference type="Proteomes" id="UP000198287"/>
    </source>
</evidence>
<comment type="caution">
    <text evidence="1">The sequence shown here is derived from an EMBL/GenBank/DDBJ whole genome shotgun (WGS) entry which is preliminary data.</text>
</comment>
<reference evidence="1 2" key="1">
    <citation type="submission" date="2015-12" db="EMBL/GenBank/DDBJ databases">
        <title>The genome of Folsomia candida.</title>
        <authorList>
            <person name="Faddeeva A."/>
            <person name="Derks M.F."/>
            <person name="Anvar Y."/>
            <person name="Smit S."/>
            <person name="Van Straalen N."/>
            <person name="Roelofs D."/>
        </authorList>
    </citation>
    <scope>NUCLEOTIDE SEQUENCE [LARGE SCALE GENOMIC DNA]</scope>
    <source>
        <strain evidence="1 2">VU population</strain>
        <tissue evidence="1">Whole body</tissue>
    </source>
</reference>
<dbReference type="Proteomes" id="UP000198287">
    <property type="component" value="Unassembled WGS sequence"/>
</dbReference>
<sequence>MNIARDDSEFSVTLLSNHSADYYPNNSAFNFCNEFYKPIDVSQNYEVALSEIFYKEKDSEILPVQNEKKTYFGQSIDDNVITLTRTSARHTQIPKIVKSLDTFLAVLQTNVEGLTPSPVNESVSIKYFYDDNVIQKVILEILDPKNELTCVIGPPIFCEMLGFDTNRFSAGVHVTNRPVDRDLGEEIEMNTLVVFSIQKEIQDKIKVTEPSSHNVEMLILNCATALALSDYDIHMSYDIETTTLQVLYPDYPRLSIKFPAAVNEALGLPESYKFQKNITIFKVSDNLEKLNESRIKYHPGQQIVVHSSKIAGQVFGSRSVQSLRIFPRKPSKDVQHIAFSSLYFHPLNCAELCNFDIKLTTENFKPLFSSEFATVVVLKFRAS</sequence>
<dbReference type="EMBL" id="LNIX01000005">
    <property type="protein sequence ID" value="OXA55044.1"/>
    <property type="molecule type" value="Genomic_DNA"/>
</dbReference>
<accession>A0A226ED35</accession>
<proteinExistence type="predicted"/>
<keyword evidence="2" id="KW-1185">Reference proteome</keyword>
<name>A0A226ED35_FOLCA</name>